<dbReference type="InterPro" id="IPR035889">
    <property type="entry name" value="Light-harvesting_complex"/>
</dbReference>
<dbReference type="GO" id="GO:0046872">
    <property type="term" value="F:metal ion binding"/>
    <property type="evidence" value="ECO:0007669"/>
    <property type="project" value="UniProtKB-KW"/>
</dbReference>
<dbReference type="GO" id="GO:0030077">
    <property type="term" value="C:plasma membrane light-harvesting complex"/>
    <property type="evidence" value="ECO:0007669"/>
    <property type="project" value="InterPro"/>
</dbReference>
<gene>
    <name evidence="18" type="ORF">MHA02_24510</name>
</gene>
<dbReference type="PRINTS" id="PR00674">
    <property type="entry name" value="LIGHTHARVSTB"/>
</dbReference>
<evidence type="ECO:0000256" key="5">
    <source>
        <dbReference type="ARBA" id="ARBA00022475"/>
    </source>
</evidence>
<dbReference type="AlphaFoldDB" id="A0A512IQR9"/>
<dbReference type="RefSeq" id="WP_147079002.1">
    <property type="nucleotide sequence ID" value="NZ_BJZT01000026.1"/>
</dbReference>
<proteinExistence type="inferred from homology"/>
<dbReference type="GO" id="GO:0005886">
    <property type="term" value="C:plasma membrane"/>
    <property type="evidence" value="ECO:0007669"/>
    <property type="project" value="UniProtKB-SubCell"/>
</dbReference>
<dbReference type="EMBL" id="BJZT01000026">
    <property type="protein sequence ID" value="GEP00064.1"/>
    <property type="molecule type" value="Genomic_DNA"/>
</dbReference>
<dbReference type="Pfam" id="PF00556">
    <property type="entry name" value="LHC"/>
    <property type="match status" value="1"/>
</dbReference>
<keyword evidence="11" id="KW-0076">Bacteriochlorophyll</keyword>
<comment type="similarity">
    <text evidence="3">Belongs to the antenna complex beta subunit family.</text>
</comment>
<keyword evidence="8 16" id="KW-0812">Transmembrane</keyword>
<comment type="function">
    <text evidence="1">Antenna complexes are light-harvesting systems, which transfer the excitation energy to the reaction centers.</text>
</comment>
<evidence type="ECO:0000256" key="1">
    <source>
        <dbReference type="ARBA" id="ARBA00002455"/>
    </source>
</evidence>
<name>A0A512IQR9_9HYPH</name>
<comment type="subcellular location">
    <subcellularLocation>
        <location evidence="2">Cell inner membrane</location>
        <topology evidence="2">Single-pass type II membrane protein</topology>
    </subcellularLocation>
</comment>
<evidence type="ECO:0000256" key="11">
    <source>
        <dbReference type="ARBA" id="ARBA00022956"/>
    </source>
</evidence>
<dbReference type="Gene3D" id="1.20.5.250">
    <property type="match status" value="1"/>
</dbReference>
<keyword evidence="14 16" id="KW-0472">Membrane</keyword>
<comment type="subunit">
    <text evidence="4">The core complex is formed by different alpha and beta chains, binding bacteriochlorophyll molecules, and arranged most probably in tetrameric structures disposed around the reaction center. The non-pigmented gamma chains may constitute additional components.</text>
</comment>
<keyword evidence="13" id="KW-0157">Chromophore</keyword>
<evidence type="ECO:0000313" key="18">
    <source>
        <dbReference type="EMBL" id="GEP00064.1"/>
    </source>
</evidence>
<dbReference type="InterPro" id="IPR023624">
    <property type="entry name" value="Antenna_beta_dom_sf"/>
</dbReference>
<evidence type="ECO:0000256" key="8">
    <source>
        <dbReference type="ARBA" id="ARBA00022692"/>
    </source>
</evidence>
<keyword evidence="9" id="KW-0479">Metal-binding</keyword>
<dbReference type="GO" id="GO:0042314">
    <property type="term" value="F:bacteriochlorophyll binding"/>
    <property type="evidence" value="ECO:0007669"/>
    <property type="project" value="UniProtKB-KW"/>
</dbReference>
<sequence length="76" mass="8328">MANGVTERPSSLSGLTEPEAKEFHAIFLTSFIIFTAIAVVAHILVWLWRPWLPGPQGYTSLEGVTQTAQSLLSMIV</sequence>
<keyword evidence="7" id="KW-0042">Antenna complex</keyword>
<dbReference type="InterPro" id="IPR002362">
    <property type="entry name" value="LHB-1/5"/>
</dbReference>
<reference evidence="18 19" key="1">
    <citation type="submission" date="2019-07" db="EMBL/GenBank/DDBJ databases">
        <title>Whole genome shotgun sequence of Methylobacterium haplocladii NBRC 107714.</title>
        <authorList>
            <person name="Hosoyama A."/>
            <person name="Uohara A."/>
            <person name="Ohji S."/>
            <person name="Ichikawa N."/>
        </authorList>
    </citation>
    <scope>NUCLEOTIDE SEQUENCE [LARGE SCALE GENOMIC DNA]</scope>
    <source>
        <strain evidence="18 19">NBRC 107714</strain>
    </source>
</reference>
<dbReference type="InterPro" id="IPR023623">
    <property type="entry name" value="Antenna_beta_CS"/>
</dbReference>
<dbReference type="InterPro" id="IPR000066">
    <property type="entry name" value="Antenna_a/b"/>
</dbReference>
<evidence type="ECO:0000256" key="10">
    <source>
        <dbReference type="ARBA" id="ARBA00022842"/>
    </source>
</evidence>
<evidence type="ECO:0000313" key="19">
    <source>
        <dbReference type="Proteomes" id="UP000321258"/>
    </source>
</evidence>
<evidence type="ECO:0000256" key="6">
    <source>
        <dbReference type="ARBA" id="ARBA00022494"/>
    </source>
</evidence>
<dbReference type="GO" id="GO:0019684">
    <property type="term" value="P:photosynthesis, light reaction"/>
    <property type="evidence" value="ECO:0007669"/>
    <property type="project" value="InterPro"/>
</dbReference>
<keyword evidence="10" id="KW-0460">Magnesium</keyword>
<evidence type="ECO:0000256" key="2">
    <source>
        <dbReference type="ARBA" id="ARBA00004249"/>
    </source>
</evidence>
<dbReference type="NCBIfam" id="NF040862">
    <property type="entry name" value="pufB_517_ASD"/>
    <property type="match status" value="1"/>
</dbReference>
<dbReference type="Proteomes" id="UP000321258">
    <property type="component" value="Unassembled WGS sequence"/>
</dbReference>
<keyword evidence="12 16" id="KW-1133">Transmembrane helix</keyword>
<evidence type="ECO:0000256" key="7">
    <source>
        <dbReference type="ARBA" id="ARBA00022549"/>
    </source>
</evidence>
<accession>A0A512IQR9</accession>
<keyword evidence="5" id="KW-1003">Cell membrane</keyword>
<keyword evidence="6" id="KW-0148">Chlorophyll</keyword>
<evidence type="ECO:0000256" key="3">
    <source>
        <dbReference type="ARBA" id="ARBA00011052"/>
    </source>
</evidence>
<feature type="transmembrane region" description="Helical" evidence="16">
    <location>
        <begin position="25"/>
        <end position="48"/>
    </location>
</feature>
<evidence type="ECO:0000256" key="14">
    <source>
        <dbReference type="ARBA" id="ARBA00023136"/>
    </source>
</evidence>
<evidence type="ECO:0000256" key="16">
    <source>
        <dbReference type="SAM" id="Phobius"/>
    </source>
</evidence>
<organism evidence="18 19">
    <name type="scientific">Methylobacterium haplocladii</name>
    <dbReference type="NCBI Taxonomy" id="1176176"/>
    <lineage>
        <taxon>Bacteria</taxon>
        <taxon>Pseudomonadati</taxon>
        <taxon>Pseudomonadota</taxon>
        <taxon>Alphaproteobacteria</taxon>
        <taxon>Hyphomicrobiales</taxon>
        <taxon>Methylobacteriaceae</taxon>
        <taxon>Methylobacterium</taxon>
    </lineage>
</organism>
<evidence type="ECO:0000256" key="9">
    <source>
        <dbReference type="ARBA" id="ARBA00022723"/>
    </source>
</evidence>
<evidence type="ECO:0000259" key="17">
    <source>
        <dbReference type="Pfam" id="PF00556"/>
    </source>
</evidence>
<dbReference type="OrthoDB" id="7391998at2"/>
<dbReference type="PROSITE" id="PS00969">
    <property type="entry name" value="ANTENNA_COMP_BETA"/>
    <property type="match status" value="1"/>
</dbReference>
<evidence type="ECO:0000256" key="15">
    <source>
        <dbReference type="ARBA" id="ARBA00023243"/>
    </source>
</evidence>
<feature type="domain" description="Antenna complex alpha/beta subunit" evidence="17">
    <location>
        <begin position="19"/>
        <end position="52"/>
    </location>
</feature>
<keyword evidence="15" id="KW-0437">Light-harvesting polypeptide</keyword>
<evidence type="ECO:0000256" key="4">
    <source>
        <dbReference type="ARBA" id="ARBA00011367"/>
    </source>
</evidence>
<evidence type="ECO:0000256" key="13">
    <source>
        <dbReference type="ARBA" id="ARBA00022991"/>
    </source>
</evidence>
<protein>
    <submittedName>
        <fullName evidence="18">Light-harvesting protein B-870 beta chain</fullName>
    </submittedName>
</protein>
<keyword evidence="19" id="KW-1185">Reference proteome</keyword>
<evidence type="ECO:0000256" key="12">
    <source>
        <dbReference type="ARBA" id="ARBA00022989"/>
    </source>
</evidence>
<dbReference type="SUPFAM" id="SSF56918">
    <property type="entry name" value="Light-harvesting complex subunits"/>
    <property type="match status" value="1"/>
</dbReference>
<comment type="caution">
    <text evidence="18">The sequence shown here is derived from an EMBL/GenBank/DDBJ whole genome shotgun (WGS) entry which is preliminary data.</text>
</comment>